<dbReference type="InterPro" id="IPR001254">
    <property type="entry name" value="Trypsin_dom"/>
</dbReference>
<reference evidence="16 17" key="2">
    <citation type="submission" date="2019-08" db="EMBL/GenBank/DDBJ databases">
        <title>Amycolatopsis acidicola sp. nov., isolated from peat swamp forest soil.</title>
        <authorList>
            <person name="Srisuk N."/>
        </authorList>
    </citation>
    <scope>NUCLEOTIDE SEQUENCE [LARGE SCALE GENOMIC DNA]</scope>
    <source>
        <strain evidence="16 17">TBRC 6029</strain>
    </source>
</reference>
<keyword evidence="7 13" id="KW-0378">Hydrolase</keyword>
<feature type="signal peptide" evidence="14">
    <location>
        <begin position="1"/>
        <end position="31"/>
    </location>
</feature>
<dbReference type="PANTHER" id="PTHR24252">
    <property type="entry name" value="ACROSIN-RELATED"/>
    <property type="match status" value="1"/>
</dbReference>
<dbReference type="GO" id="GO:0004252">
    <property type="term" value="F:serine-type endopeptidase activity"/>
    <property type="evidence" value="ECO:0007669"/>
    <property type="project" value="InterPro"/>
</dbReference>
<dbReference type="PANTHER" id="PTHR24252:SF7">
    <property type="entry name" value="HYALIN"/>
    <property type="match status" value="1"/>
</dbReference>
<evidence type="ECO:0000256" key="13">
    <source>
        <dbReference type="RuleBase" id="RU363034"/>
    </source>
</evidence>
<evidence type="ECO:0000256" key="14">
    <source>
        <dbReference type="SAM" id="SignalP"/>
    </source>
</evidence>
<accession>A0A558APR3</accession>
<evidence type="ECO:0000256" key="5">
    <source>
        <dbReference type="ARBA" id="ARBA00022670"/>
    </source>
</evidence>
<evidence type="ECO:0000256" key="8">
    <source>
        <dbReference type="ARBA" id="ARBA00022824"/>
    </source>
</evidence>
<evidence type="ECO:0000256" key="4">
    <source>
        <dbReference type="ARBA" id="ARBA00022525"/>
    </source>
</evidence>
<dbReference type="Proteomes" id="UP000320011">
    <property type="component" value="Unassembled WGS sequence"/>
</dbReference>
<evidence type="ECO:0000256" key="10">
    <source>
        <dbReference type="ARBA" id="ARBA00023034"/>
    </source>
</evidence>
<dbReference type="PROSITE" id="PS00134">
    <property type="entry name" value="TRYPSIN_HIS"/>
    <property type="match status" value="1"/>
</dbReference>
<dbReference type="GO" id="GO:0006508">
    <property type="term" value="P:proteolysis"/>
    <property type="evidence" value="ECO:0007669"/>
    <property type="project" value="UniProtKB-KW"/>
</dbReference>
<dbReference type="InterPro" id="IPR043504">
    <property type="entry name" value="Peptidase_S1_PA_chymotrypsin"/>
</dbReference>
<dbReference type="InterPro" id="IPR001314">
    <property type="entry name" value="Peptidase_S1A"/>
</dbReference>
<dbReference type="PRINTS" id="PR00722">
    <property type="entry name" value="CHYMOTRYPSIN"/>
</dbReference>
<feature type="domain" description="Peptidase S1" evidence="15">
    <location>
        <begin position="42"/>
        <end position="264"/>
    </location>
</feature>
<evidence type="ECO:0000259" key="15">
    <source>
        <dbReference type="PROSITE" id="PS50240"/>
    </source>
</evidence>
<evidence type="ECO:0000256" key="3">
    <source>
        <dbReference type="ARBA" id="ARBA00004613"/>
    </source>
</evidence>
<keyword evidence="8" id="KW-0256">Endoplasmic reticulum</keyword>
<dbReference type="InterPro" id="IPR006311">
    <property type="entry name" value="TAT_signal"/>
</dbReference>
<dbReference type="Pfam" id="PF00089">
    <property type="entry name" value="Trypsin"/>
    <property type="match status" value="1"/>
</dbReference>
<dbReference type="Gene3D" id="2.40.10.10">
    <property type="entry name" value="Trypsin-like serine proteases"/>
    <property type="match status" value="2"/>
</dbReference>
<name>A0A558APR3_9PSEU</name>
<dbReference type="GO" id="GO:0007599">
    <property type="term" value="P:hemostasis"/>
    <property type="evidence" value="ECO:0007669"/>
    <property type="project" value="UniProtKB-KW"/>
</dbReference>
<dbReference type="OrthoDB" id="1496095at2"/>
<evidence type="ECO:0000256" key="7">
    <source>
        <dbReference type="ARBA" id="ARBA00022801"/>
    </source>
</evidence>
<evidence type="ECO:0000256" key="1">
    <source>
        <dbReference type="ARBA" id="ARBA00004240"/>
    </source>
</evidence>
<keyword evidence="4" id="KW-0964">Secreted</keyword>
<organism evidence="16 17">
    <name type="scientific">Amycolatopsis rhizosphaerae</name>
    <dbReference type="NCBI Taxonomy" id="2053003"/>
    <lineage>
        <taxon>Bacteria</taxon>
        <taxon>Bacillati</taxon>
        <taxon>Actinomycetota</taxon>
        <taxon>Actinomycetes</taxon>
        <taxon>Pseudonocardiales</taxon>
        <taxon>Pseudonocardiaceae</taxon>
        <taxon>Amycolatopsis</taxon>
    </lineage>
</organism>
<dbReference type="PROSITE" id="PS50240">
    <property type="entry name" value="TRYPSIN_DOM"/>
    <property type="match status" value="1"/>
</dbReference>
<keyword evidence="14" id="KW-0732">Signal</keyword>
<dbReference type="RefSeq" id="WP_144592523.1">
    <property type="nucleotide sequence ID" value="NZ_VJWX01000504.1"/>
</dbReference>
<dbReference type="AlphaFoldDB" id="A0A558APR3"/>
<dbReference type="InterPro" id="IPR009003">
    <property type="entry name" value="Peptidase_S1_PA"/>
</dbReference>
<keyword evidence="9 13" id="KW-0720">Serine protease</keyword>
<dbReference type="GO" id="GO:0005576">
    <property type="term" value="C:extracellular region"/>
    <property type="evidence" value="ECO:0007669"/>
    <property type="project" value="UniProtKB-SubCell"/>
</dbReference>
<sequence length="271" mass="27690">MSLASTLRRGLLAAVAFATALSAVVTGSAQAAPARSGATPFVVGGTTAAQGQFPWMVRLSMGCGGALVASRVVLTAAHCVSGTGTTTTITATLGKVDLQGGGGQSIRSTYVYRSPQYASTGAQDWALIELASAPSAPTLPFADQGDTSLNSGTFTIMGWGSTYEGGPQSRYLRYATVPFVPDSTCQQSYGSSLHPAYELCAGYPQGGVDTCQGDSGGPMVKQTSAGTWVEVGIVSWGQGCAEPDYYGVYAEIQSFSANISSRISSGGTVVR</sequence>
<dbReference type="PROSITE" id="PS00135">
    <property type="entry name" value="TRYPSIN_SER"/>
    <property type="match status" value="1"/>
</dbReference>
<evidence type="ECO:0000256" key="11">
    <source>
        <dbReference type="ARBA" id="ARBA00023157"/>
    </source>
</evidence>
<keyword evidence="11" id="KW-1015">Disulfide bond</keyword>
<evidence type="ECO:0000256" key="12">
    <source>
        <dbReference type="ARBA" id="ARBA00023180"/>
    </source>
</evidence>
<dbReference type="PROSITE" id="PS51318">
    <property type="entry name" value="TAT"/>
    <property type="match status" value="1"/>
</dbReference>
<dbReference type="SUPFAM" id="SSF50494">
    <property type="entry name" value="Trypsin-like serine proteases"/>
    <property type="match status" value="1"/>
</dbReference>
<evidence type="ECO:0000313" key="16">
    <source>
        <dbReference type="EMBL" id="TVT26249.1"/>
    </source>
</evidence>
<comment type="caution">
    <text evidence="16">The sequence shown here is derived from an EMBL/GenBank/DDBJ whole genome shotgun (WGS) entry which is preliminary data.</text>
</comment>
<keyword evidence="5 13" id="KW-0645">Protease</keyword>
<evidence type="ECO:0000313" key="17">
    <source>
        <dbReference type="Proteomes" id="UP000320011"/>
    </source>
</evidence>
<dbReference type="CDD" id="cd00190">
    <property type="entry name" value="Tryp_SPc"/>
    <property type="match status" value="1"/>
</dbReference>
<reference evidence="16 17" key="1">
    <citation type="submission" date="2019-07" db="EMBL/GenBank/DDBJ databases">
        <authorList>
            <person name="Duangmal K."/>
            <person name="Teo W.F.A."/>
        </authorList>
    </citation>
    <scope>NUCLEOTIDE SEQUENCE [LARGE SCALE GENOMIC DNA]</scope>
    <source>
        <strain evidence="16 17">TBRC 6029</strain>
    </source>
</reference>
<dbReference type="InterPro" id="IPR018114">
    <property type="entry name" value="TRYPSIN_HIS"/>
</dbReference>
<keyword evidence="12" id="KW-0325">Glycoprotein</keyword>
<evidence type="ECO:0000256" key="9">
    <source>
        <dbReference type="ARBA" id="ARBA00022825"/>
    </source>
</evidence>
<dbReference type="InterPro" id="IPR033116">
    <property type="entry name" value="TRYPSIN_SER"/>
</dbReference>
<evidence type="ECO:0000256" key="6">
    <source>
        <dbReference type="ARBA" id="ARBA00022696"/>
    </source>
</evidence>
<dbReference type="SMART" id="SM00020">
    <property type="entry name" value="Tryp_SPc"/>
    <property type="match status" value="1"/>
</dbReference>
<feature type="chain" id="PRO_5022188608" evidence="14">
    <location>
        <begin position="32"/>
        <end position="271"/>
    </location>
</feature>
<evidence type="ECO:0000256" key="2">
    <source>
        <dbReference type="ARBA" id="ARBA00004555"/>
    </source>
</evidence>
<keyword evidence="10" id="KW-0333">Golgi apparatus</keyword>
<protein>
    <submittedName>
        <fullName evidence="16">Serine protease</fullName>
    </submittedName>
</protein>
<dbReference type="EMBL" id="VJWX01000504">
    <property type="protein sequence ID" value="TVT26249.1"/>
    <property type="molecule type" value="Genomic_DNA"/>
</dbReference>
<gene>
    <name evidence="16" type="ORF">FNH05_31695</name>
</gene>
<keyword evidence="6" id="KW-0356">Hemostasis</keyword>
<proteinExistence type="predicted"/>
<keyword evidence="17" id="KW-1185">Reference proteome</keyword>
<comment type="subcellular location">
    <subcellularLocation>
        <location evidence="1">Endoplasmic reticulum</location>
    </subcellularLocation>
    <subcellularLocation>
        <location evidence="2">Golgi apparatus</location>
    </subcellularLocation>
    <subcellularLocation>
        <location evidence="3">Secreted</location>
    </subcellularLocation>
</comment>
<dbReference type="FunFam" id="2.40.10.10:FF:000011">
    <property type="entry name" value="Coagulation factor X"/>
    <property type="match status" value="1"/>
</dbReference>